<dbReference type="CDD" id="cd00130">
    <property type="entry name" value="PAS"/>
    <property type="match status" value="1"/>
</dbReference>
<evidence type="ECO:0000259" key="10">
    <source>
        <dbReference type="PROSITE" id="PS50113"/>
    </source>
</evidence>
<keyword evidence="5 8" id="KW-1133">Transmembrane helix</keyword>
<dbReference type="SUPFAM" id="SSF55785">
    <property type="entry name" value="PYP-like sensor domain (PAS domain)"/>
    <property type="match status" value="1"/>
</dbReference>
<name>A0ABU8RU91_9SPHN</name>
<accession>A0ABU8RU91</accession>
<evidence type="ECO:0000256" key="3">
    <source>
        <dbReference type="ARBA" id="ARBA00022475"/>
    </source>
</evidence>
<evidence type="ECO:0000256" key="7">
    <source>
        <dbReference type="ARBA" id="ARBA00034247"/>
    </source>
</evidence>
<feature type="transmembrane region" description="Helical" evidence="8">
    <location>
        <begin position="200"/>
        <end position="226"/>
    </location>
</feature>
<dbReference type="Pfam" id="PF00990">
    <property type="entry name" value="GGDEF"/>
    <property type="match status" value="1"/>
</dbReference>
<sequence>MEQADGRDRGNRNWLSALALATLYFALAALTLRYTRFNGGVALIWIATAPLLAYLVTRPTRLWLIPALACGVAGVIATIMFGLGPKAALPFALINLGEAIGGALILRRLLPRSYRFESLREIGIFLGVAGILMPALAGFFAGLTANAVTGLPMLRNWFDYFTGHGLGAIAFTPLVLLASSGEVRNWTASANARERIEATFLVLVMGLVTLGSFSQDVLPLLFLPILPMMIAVFRIGRLGAALTITLLTVIALICTIDGYGPINLIAGSSGMHAQFLQFYLACAVLIAWPAAAELKHRKIVHGQLQAASAVARLVVDRTGDVIIYFAVDGTMQYISPAIEIIAGYGPDELTGKMPHSLIHPADMDEAIRVHRLALQRPDDIFIVEYRARSADGSYSWYEGHSRAAVDGMGQATGVVSIIHGVSARKDAESALVREAQTDPLTGVFNRRGFDAALAERFADGAPATPFTVVMFDLDHFKAINDTYGHETGDLVIKAFAEHLQGTLRRNDVIARFGGEEFVAILDGTSAQAAHEVCERLRVGFAQFERQSIDGRGFRVTVSGGIAVYREGIDMALLLAEADAALYRAKSEGRNRLALAA</sequence>
<dbReference type="InterPro" id="IPR029787">
    <property type="entry name" value="Nucleotide_cyclase"/>
</dbReference>
<feature type="transmembrane region" description="Helical" evidence="8">
    <location>
        <begin position="37"/>
        <end position="56"/>
    </location>
</feature>
<dbReference type="PROSITE" id="PS50112">
    <property type="entry name" value="PAS"/>
    <property type="match status" value="1"/>
</dbReference>
<keyword evidence="12" id="KW-0808">Transferase</keyword>
<comment type="catalytic activity">
    <reaction evidence="7">
        <text>2 GTP = 3',3'-c-di-GMP + 2 diphosphate</text>
        <dbReference type="Rhea" id="RHEA:24898"/>
        <dbReference type="ChEBI" id="CHEBI:33019"/>
        <dbReference type="ChEBI" id="CHEBI:37565"/>
        <dbReference type="ChEBI" id="CHEBI:58805"/>
        <dbReference type="EC" id="2.7.7.65"/>
    </reaction>
</comment>
<comment type="subcellular location">
    <subcellularLocation>
        <location evidence="1">Cell membrane</location>
        <topology evidence="1">Multi-pass membrane protein</topology>
    </subcellularLocation>
</comment>
<evidence type="ECO:0000256" key="5">
    <source>
        <dbReference type="ARBA" id="ARBA00022989"/>
    </source>
</evidence>
<keyword evidence="4 8" id="KW-0812">Transmembrane</keyword>
<evidence type="ECO:0000256" key="1">
    <source>
        <dbReference type="ARBA" id="ARBA00004651"/>
    </source>
</evidence>
<dbReference type="SMART" id="SM00267">
    <property type="entry name" value="GGDEF"/>
    <property type="match status" value="1"/>
</dbReference>
<dbReference type="SMART" id="SM00091">
    <property type="entry name" value="PAS"/>
    <property type="match status" value="1"/>
</dbReference>
<dbReference type="InterPro" id="IPR000014">
    <property type="entry name" value="PAS"/>
</dbReference>
<dbReference type="InterPro" id="IPR035965">
    <property type="entry name" value="PAS-like_dom_sf"/>
</dbReference>
<evidence type="ECO:0000313" key="13">
    <source>
        <dbReference type="Proteomes" id="UP001361239"/>
    </source>
</evidence>
<feature type="transmembrane region" description="Helical" evidence="8">
    <location>
        <begin position="12"/>
        <end position="31"/>
    </location>
</feature>
<feature type="transmembrane region" description="Helical" evidence="8">
    <location>
        <begin position="157"/>
        <end position="179"/>
    </location>
</feature>
<dbReference type="InterPro" id="IPR013655">
    <property type="entry name" value="PAS_fold_3"/>
</dbReference>
<dbReference type="PROSITE" id="PS50113">
    <property type="entry name" value="PAC"/>
    <property type="match status" value="1"/>
</dbReference>
<evidence type="ECO:0000256" key="2">
    <source>
        <dbReference type="ARBA" id="ARBA00012528"/>
    </source>
</evidence>
<comment type="caution">
    <text evidence="12">The sequence shown here is derived from an EMBL/GenBank/DDBJ whole genome shotgun (WGS) entry which is preliminary data.</text>
</comment>
<dbReference type="PROSITE" id="PS50887">
    <property type="entry name" value="GGDEF"/>
    <property type="match status" value="1"/>
</dbReference>
<dbReference type="Gene3D" id="3.30.450.20">
    <property type="entry name" value="PAS domain"/>
    <property type="match status" value="1"/>
</dbReference>
<evidence type="ECO:0000256" key="8">
    <source>
        <dbReference type="SAM" id="Phobius"/>
    </source>
</evidence>
<keyword evidence="6 8" id="KW-0472">Membrane</keyword>
<dbReference type="CDD" id="cd01949">
    <property type="entry name" value="GGDEF"/>
    <property type="match status" value="1"/>
</dbReference>
<dbReference type="RefSeq" id="WP_339586442.1">
    <property type="nucleotide sequence ID" value="NZ_JBBHJZ010000001.1"/>
</dbReference>
<feature type="domain" description="GGDEF" evidence="11">
    <location>
        <begin position="464"/>
        <end position="596"/>
    </location>
</feature>
<evidence type="ECO:0000259" key="9">
    <source>
        <dbReference type="PROSITE" id="PS50112"/>
    </source>
</evidence>
<gene>
    <name evidence="12" type="ORF">WG901_07800</name>
</gene>
<keyword evidence="13" id="KW-1185">Reference proteome</keyword>
<feature type="transmembrane region" description="Helical" evidence="8">
    <location>
        <begin position="271"/>
        <end position="291"/>
    </location>
</feature>
<dbReference type="PANTHER" id="PTHR45138:SF9">
    <property type="entry name" value="DIGUANYLATE CYCLASE DGCM-RELATED"/>
    <property type="match status" value="1"/>
</dbReference>
<reference evidence="12 13" key="1">
    <citation type="submission" date="2024-03" db="EMBL/GenBank/DDBJ databases">
        <authorList>
            <person name="Jo J.-H."/>
        </authorList>
    </citation>
    <scope>NUCLEOTIDE SEQUENCE [LARGE SCALE GENOMIC DNA]</scope>
    <source>
        <strain evidence="12 13">PS1R-30</strain>
    </source>
</reference>
<feature type="transmembrane region" description="Helical" evidence="8">
    <location>
        <begin position="89"/>
        <end position="110"/>
    </location>
</feature>
<feature type="domain" description="PAC" evidence="10">
    <location>
        <begin position="381"/>
        <end position="433"/>
    </location>
</feature>
<dbReference type="NCBIfam" id="TIGR00229">
    <property type="entry name" value="sensory_box"/>
    <property type="match status" value="1"/>
</dbReference>
<dbReference type="SUPFAM" id="SSF55073">
    <property type="entry name" value="Nucleotide cyclase"/>
    <property type="match status" value="1"/>
</dbReference>
<dbReference type="GO" id="GO:0052621">
    <property type="term" value="F:diguanylate cyclase activity"/>
    <property type="evidence" value="ECO:0007669"/>
    <property type="project" value="UniProtKB-EC"/>
</dbReference>
<organism evidence="12 13">
    <name type="scientific">Novosphingobium anseongense</name>
    <dbReference type="NCBI Taxonomy" id="3133436"/>
    <lineage>
        <taxon>Bacteria</taxon>
        <taxon>Pseudomonadati</taxon>
        <taxon>Pseudomonadota</taxon>
        <taxon>Alphaproteobacteria</taxon>
        <taxon>Sphingomonadales</taxon>
        <taxon>Sphingomonadaceae</taxon>
        <taxon>Novosphingobium</taxon>
    </lineage>
</organism>
<dbReference type="InterPro" id="IPR050469">
    <property type="entry name" value="Diguanylate_Cyclase"/>
</dbReference>
<dbReference type="InterPro" id="IPR043128">
    <property type="entry name" value="Rev_trsase/Diguanyl_cyclase"/>
</dbReference>
<dbReference type="EC" id="2.7.7.65" evidence="2"/>
<dbReference type="Gene3D" id="3.30.70.270">
    <property type="match status" value="1"/>
</dbReference>
<evidence type="ECO:0000259" key="11">
    <source>
        <dbReference type="PROSITE" id="PS50887"/>
    </source>
</evidence>
<dbReference type="Proteomes" id="UP001361239">
    <property type="component" value="Unassembled WGS sequence"/>
</dbReference>
<keyword evidence="3" id="KW-1003">Cell membrane</keyword>
<feature type="transmembrane region" description="Helical" evidence="8">
    <location>
        <begin position="238"/>
        <end position="259"/>
    </location>
</feature>
<dbReference type="InterPro" id="IPR007895">
    <property type="entry name" value="MASE1"/>
</dbReference>
<dbReference type="InterPro" id="IPR000700">
    <property type="entry name" value="PAS-assoc_C"/>
</dbReference>
<keyword evidence="12" id="KW-0548">Nucleotidyltransferase</keyword>
<evidence type="ECO:0000256" key="4">
    <source>
        <dbReference type="ARBA" id="ARBA00022692"/>
    </source>
</evidence>
<evidence type="ECO:0000256" key="6">
    <source>
        <dbReference type="ARBA" id="ARBA00023136"/>
    </source>
</evidence>
<feature type="transmembrane region" description="Helical" evidence="8">
    <location>
        <begin position="63"/>
        <end position="83"/>
    </location>
</feature>
<protein>
    <recommendedName>
        <fullName evidence="2">diguanylate cyclase</fullName>
        <ecNumber evidence="2">2.7.7.65</ecNumber>
    </recommendedName>
</protein>
<dbReference type="PANTHER" id="PTHR45138">
    <property type="entry name" value="REGULATORY COMPONENTS OF SENSORY TRANSDUCTION SYSTEM"/>
    <property type="match status" value="1"/>
</dbReference>
<dbReference type="EMBL" id="JBBHJZ010000001">
    <property type="protein sequence ID" value="MEJ5976533.1"/>
    <property type="molecule type" value="Genomic_DNA"/>
</dbReference>
<dbReference type="Pfam" id="PF08447">
    <property type="entry name" value="PAS_3"/>
    <property type="match status" value="1"/>
</dbReference>
<dbReference type="NCBIfam" id="TIGR00254">
    <property type="entry name" value="GGDEF"/>
    <property type="match status" value="1"/>
</dbReference>
<evidence type="ECO:0000313" key="12">
    <source>
        <dbReference type="EMBL" id="MEJ5976533.1"/>
    </source>
</evidence>
<dbReference type="InterPro" id="IPR000160">
    <property type="entry name" value="GGDEF_dom"/>
</dbReference>
<proteinExistence type="predicted"/>
<feature type="transmembrane region" description="Helical" evidence="8">
    <location>
        <begin position="122"/>
        <end position="145"/>
    </location>
</feature>
<dbReference type="Pfam" id="PF05231">
    <property type="entry name" value="MASE1"/>
    <property type="match status" value="1"/>
</dbReference>
<feature type="domain" description="PAS" evidence="9">
    <location>
        <begin position="307"/>
        <end position="377"/>
    </location>
</feature>